<gene>
    <name evidence="9" type="ORF">ACFOYW_15465</name>
</gene>
<dbReference type="PANTHER" id="PTHR43133">
    <property type="entry name" value="RNA POLYMERASE ECF-TYPE SIGMA FACTO"/>
    <property type="match status" value="1"/>
</dbReference>
<dbReference type="Gene3D" id="1.10.10.10">
    <property type="entry name" value="Winged helix-like DNA-binding domain superfamily/Winged helix DNA-binding domain"/>
    <property type="match status" value="1"/>
</dbReference>
<dbReference type="Gene3D" id="1.10.1740.10">
    <property type="match status" value="1"/>
</dbReference>
<feature type="domain" description="RNA polymerase sigma-70 region 4" evidence="8">
    <location>
        <begin position="132"/>
        <end position="180"/>
    </location>
</feature>
<evidence type="ECO:0000256" key="2">
    <source>
        <dbReference type="ARBA" id="ARBA00023015"/>
    </source>
</evidence>
<evidence type="ECO:0000256" key="5">
    <source>
        <dbReference type="ARBA" id="ARBA00023163"/>
    </source>
</evidence>
<dbReference type="NCBIfam" id="TIGR02937">
    <property type="entry name" value="sigma70-ECF"/>
    <property type="match status" value="1"/>
</dbReference>
<evidence type="ECO:0000313" key="9">
    <source>
        <dbReference type="EMBL" id="MFC4244772.1"/>
    </source>
</evidence>
<feature type="compositionally biased region" description="Low complexity" evidence="6">
    <location>
        <begin position="100"/>
        <end position="113"/>
    </location>
</feature>
<name>A0ABV8Q9Y5_9MICO</name>
<sequence>MRHAGGGEELSELVGRGQAGDTDAVDELVRRLRTRIFAYVLARIGKREEAEDVTQETCLALTSALPDFDAKSGKFTSFVFGIASNKVLMSQRSRGRRPEVPVAEVPEESSVAPGPAERYEHDDSLRRLLAQLDELPERHRDVLLLRVVAGLSADETAAALGTTAANVRVIQHRALSSLRARLGNGAENEDETTENS</sequence>
<evidence type="ECO:0000256" key="6">
    <source>
        <dbReference type="SAM" id="MobiDB-lite"/>
    </source>
</evidence>
<accession>A0ABV8Q9Y5</accession>
<dbReference type="EMBL" id="JBHSCN010000006">
    <property type="protein sequence ID" value="MFC4244772.1"/>
    <property type="molecule type" value="Genomic_DNA"/>
</dbReference>
<dbReference type="InterPro" id="IPR013324">
    <property type="entry name" value="RNA_pol_sigma_r3/r4-like"/>
</dbReference>
<reference evidence="10" key="1">
    <citation type="journal article" date="2019" name="Int. J. Syst. Evol. Microbiol.">
        <title>The Global Catalogue of Microorganisms (GCM) 10K type strain sequencing project: providing services to taxonomists for standard genome sequencing and annotation.</title>
        <authorList>
            <consortium name="The Broad Institute Genomics Platform"/>
            <consortium name="The Broad Institute Genome Sequencing Center for Infectious Disease"/>
            <person name="Wu L."/>
            <person name="Ma J."/>
        </authorList>
    </citation>
    <scope>NUCLEOTIDE SEQUENCE [LARGE SCALE GENOMIC DNA]</scope>
    <source>
        <strain evidence="10">CGMCC 1.10363</strain>
    </source>
</reference>
<feature type="domain" description="RNA polymerase sigma-70 region 2" evidence="7">
    <location>
        <begin position="28"/>
        <end position="97"/>
    </location>
</feature>
<dbReference type="InterPro" id="IPR013325">
    <property type="entry name" value="RNA_pol_sigma_r2"/>
</dbReference>
<dbReference type="PANTHER" id="PTHR43133:SF58">
    <property type="entry name" value="ECF RNA POLYMERASE SIGMA FACTOR SIGD"/>
    <property type="match status" value="1"/>
</dbReference>
<feature type="region of interest" description="Disordered" evidence="6">
    <location>
        <begin position="91"/>
        <end position="119"/>
    </location>
</feature>
<evidence type="ECO:0000259" key="8">
    <source>
        <dbReference type="Pfam" id="PF04545"/>
    </source>
</evidence>
<keyword evidence="3" id="KW-0731">Sigma factor</keyword>
<evidence type="ECO:0000256" key="4">
    <source>
        <dbReference type="ARBA" id="ARBA00023125"/>
    </source>
</evidence>
<dbReference type="Proteomes" id="UP001595900">
    <property type="component" value="Unassembled WGS sequence"/>
</dbReference>
<keyword evidence="4" id="KW-0238">DNA-binding</keyword>
<dbReference type="InterPro" id="IPR007630">
    <property type="entry name" value="RNA_pol_sigma70_r4"/>
</dbReference>
<keyword evidence="2" id="KW-0805">Transcription regulation</keyword>
<dbReference type="Pfam" id="PF04542">
    <property type="entry name" value="Sigma70_r2"/>
    <property type="match status" value="1"/>
</dbReference>
<comment type="similarity">
    <text evidence="1">Belongs to the sigma-70 factor family. ECF subfamily.</text>
</comment>
<dbReference type="RefSeq" id="WP_390230850.1">
    <property type="nucleotide sequence ID" value="NZ_JBHSCN010000006.1"/>
</dbReference>
<dbReference type="SUPFAM" id="SSF88946">
    <property type="entry name" value="Sigma2 domain of RNA polymerase sigma factors"/>
    <property type="match status" value="1"/>
</dbReference>
<evidence type="ECO:0000313" key="10">
    <source>
        <dbReference type="Proteomes" id="UP001595900"/>
    </source>
</evidence>
<keyword evidence="5" id="KW-0804">Transcription</keyword>
<dbReference type="InterPro" id="IPR014284">
    <property type="entry name" value="RNA_pol_sigma-70_dom"/>
</dbReference>
<organism evidence="9 10">
    <name type="scientific">Gryllotalpicola reticulitermitis</name>
    <dbReference type="NCBI Taxonomy" id="1184153"/>
    <lineage>
        <taxon>Bacteria</taxon>
        <taxon>Bacillati</taxon>
        <taxon>Actinomycetota</taxon>
        <taxon>Actinomycetes</taxon>
        <taxon>Micrococcales</taxon>
        <taxon>Microbacteriaceae</taxon>
        <taxon>Gryllotalpicola</taxon>
    </lineage>
</organism>
<dbReference type="InterPro" id="IPR007627">
    <property type="entry name" value="RNA_pol_sigma70_r2"/>
</dbReference>
<evidence type="ECO:0000256" key="1">
    <source>
        <dbReference type="ARBA" id="ARBA00010641"/>
    </source>
</evidence>
<dbReference type="Pfam" id="PF04545">
    <property type="entry name" value="Sigma70_r4"/>
    <property type="match status" value="1"/>
</dbReference>
<keyword evidence="10" id="KW-1185">Reference proteome</keyword>
<dbReference type="SUPFAM" id="SSF88659">
    <property type="entry name" value="Sigma3 and sigma4 domains of RNA polymerase sigma factors"/>
    <property type="match status" value="1"/>
</dbReference>
<dbReference type="InterPro" id="IPR039425">
    <property type="entry name" value="RNA_pol_sigma-70-like"/>
</dbReference>
<evidence type="ECO:0000256" key="3">
    <source>
        <dbReference type="ARBA" id="ARBA00023082"/>
    </source>
</evidence>
<proteinExistence type="inferred from homology"/>
<dbReference type="InterPro" id="IPR036388">
    <property type="entry name" value="WH-like_DNA-bd_sf"/>
</dbReference>
<evidence type="ECO:0000259" key="7">
    <source>
        <dbReference type="Pfam" id="PF04542"/>
    </source>
</evidence>
<comment type="caution">
    <text evidence="9">The sequence shown here is derived from an EMBL/GenBank/DDBJ whole genome shotgun (WGS) entry which is preliminary data.</text>
</comment>
<protein>
    <submittedName>
        <fullName evidence="9">Sigma-70 family RNA polymerase sigma factor</fullName>
    </submittedName>
</protein>